<dbReference type="STRING" id="1147741.A0A0R3RUA8"/>
<proteinExistence type="inferred from homology"/>
<dbReference type="WBParaSite" id="EEL_0000560201-mRNA-1">
    <property type="protein sequence ID" value="EEL_0000560201-mRNA-1"/>
    <property type="gene ID" value="EEL_0000560201"/>
</dbReference>
<keyword evidence="10" id="KW-1185">Reference proteome</keyword>
<evidence type="ECO:0000256" key="5">
    <source>
        <dbReference type="ARBA" id="ARBA00022741"/>
    </source>
</evidence>
<keyword evidence="5" id="KW-0547">Nucleotide-binding</keyword>
<keyword evidence="6" id="KW-0067">ATP-binding</keyword>
<evidence type="ECO:0000256" key="2">
    <source>
        <dbReference type="ARBA" id="ARBA00005814"/>
    </source>
</evidence>
<evidence type="ECO:0000259" key="9">
    <source>
        <dbReference type="PROSITE" id="PS50893"/>
    </source>
</evidence>
<sequence length="244" mass="27583">MMTALNELNVLECRDLSNIRTLAPSKRYKYTSSRVTAQFLKQISMKVQSGEIHGIIGNTGSGKTTLLRIIAGRYGGNFTGSVTLNQQQLTRQMFDSICAFVNFNQALIGTINIRAMLKFQAALMISDLNDREIEGKINSLLREFDLITYHNILISDLNEAARRRLLLCMRLINDPILIILDEPTDGIDALCSYQLMYSLSLYVKRTGAMVIVAVRIPRSDLYQLFDRATILFYGEVIYSGKCFN</sequence>
<protein>
    <submittedName>
        <fullName evidence="11">ABC transporter domain-containing protein</fullName>
    </submittedName>
</protein>
<dbReference type="InterPro" id="IPR003439">
    <property type="entry name" value="ABC_transporter-like_ATP-bd"/>
</dbReference>
<organism evidence="10 11">
    <name type="scientific">Elaeophora elaphi</name>
    <dbReference type="NCBI Taxonomy" id="1147741"/>
    <lineage>
        <taxon>Eukaryota</taxon>
        <taxon>Metazoa</taxon>
        <taxon>Ecdysozoa</taxon>
        <taxon>Nematoda</taxon>
        <taxon>Chromadorea</taxon>
        <taxon>Rhabditida</taxon>
        <taxon>Spirurina</taxon>
        <taxon>Spiruromorpha</taxon>
        <taxon>Filarioidea</taxon>
        <taxon>Onchocercidae</taxon>
        <taxon>Elaeophora</taxon>
    </lineage>
</organism>
<evidence type="ECO:0000256" key="1">
    <source>
        <dbReference type="ARBA" id="ARBA00004141"/>
    </source>
</evidence>
<dbReference type="SUPFAM" id="SSF52540">
    <property type="entry name" value="P-loop containing nucleoside triphosphate hydrolases"/>
    <property type="match status" value="1"/>
</dbReference>
<dbReference type="SMART" id="SM00382">
    <property type="entry name" value="AAA"/>
    <property type="match status" value="1"/>
</dbReference>
<evidence type="ECO:0000256" key="8">
    <source>
        <dbReference type="ARBA" id="ARBA00023136"/>
    </source>
</evidence>
<evidence type="ECO:0000256" key="3">
    <source>
        <dbReference type="ARBA" id="ARBA00022448"/>
    </source>
</evidence>
<dbReference type="Proteomes" id="UP000050640">
    <property type="component" value="Unplaced"/>
</dbReference>
<dbReference type="AlphaFoldDB" id="A0A0R3RUA8"/>
<evidence type="ECO:0000256" key="6">
    <source>
        <dbReference type="ARBA" id="ARBA00022840"/>
    </source>
</evidence>
<evidence type="ECO:0000256" key="4">
    <source>
        <dbReference type="ARBA" id="ARBA00022692"/>
    </source>
</evidence>
<dbReference type="GO" id="GO:0005524">
    <property type="term" value="F:ATP binding"/>
    <property type="evidence" value="ECO:0007669"/>
    <property type="project" value="UniProtKB-KW"/>
</dbReference>
<dbReference type="Gene3D" id="3.40.50.300">
    <property type="entry name" value="P-loop containing nucleotide triphosphate hydrolases"/>
    <property type="match status" value="1"/>
</dbReference>
<dbReference type="GO" id="GO:0043190">
    <property type="term" value="C:ATP-binding cassette (ABC) transporter complex"/>
    <property type="evidence" value="ECO:0007669"/>
    <property type="project" value="TreeGrafter"/>
</dbReference>
<dbReference type="PROSITE" id="PS50893">
    <property type="entry name" value="ABC_TRANSPORTER_2"/>
    <property type="match status" value="1"/>
</dbReference>
<evidence type="ECO:0000256" key="7">
    <source>
        <dbReference type="ARBA" id="ARBA00022989"/>
    </source>
</evidence>
<dbReference type="Pfam" id="PF00005">
    <property type="entry name" value="ABC_tran"/>
    <property type="match status" value="1"/>
</dbReference>
<evidence type="ECO:0000313" key="10">
    <source>
        <dbReference type="Proteomes" id="UP000050640"/>
    </source>
</evidence>
<dbReference type="InterPro" id="IPR027417">
    <property type="entry name" value="P-loop_NTPase"/>
</dbReference>
<keyword evidence="7" id="KW-1133">Transmembrane helix</keyword>
<keyword evidence="8" id="KW-0472">Membrane</keyword>
<dbReference type="GO" id="GO:0042626">
    <property type="term" value="F:ATPase-coupled transmembrane transporter activity"/>
    <property type="evidence" value="ECO:0007669"/>
    <property type="project" value="TreeGrafter"/>
</dbReference>
<name>A0A0R3RUA8_9BILA</name>
<keyword evidence="4" id="KW-0812">Transmembrane</keyword>
<accession>A0A0R3RUA8</accession>
<dbReference type="GO" id="GO:0016887">
    <property type="term" value="F:ATP hydrolysis activity"/>
    <property type="evidence" value="ECO:0007669"/>
    <property type="project" value="InterPro"/>
</dbReference>
<evidence type="ECO:0000313" key="11">
    <source>
        <dbReference type="WBParaSite" id="EEL_0000560201-mRNA-1"/>
    </source>
</evidence>
<dbReference type="PANTHER" id="PTHR48041:SF113">
    <property type="entry name" value="ATP-BINDING CASSETTE SUB-FAMILY G MEMBER 5"/>
    <property type="match status" value="1"/>
</dbReference>
<comment type="subcellular location">
    <subcellularLocation>
        <location evidence="1">Membrane</location>
        <topology evidence="1">Multi-pass membrane protein</topology>
    </subcellularLocation>
</comment>
<dbReference type="InterPro" id="IPR050352">
    <property type="entry name" value="ABCG_transporters"/>
</dbReference>
<dbReference type="PANTHER" id="PTHR48041">
    <property type="entry name" value="ABC TRANSPORTER G FAMILY MEMBER 28"/>
    <property type="match status" value="1"/>
</dbReference>
<keyword evidence="3" id="KW-0813">Transport</keyword>
<comment type="similarity">
    <text evidence="2">Belongs to the ABC transporter superfamily. ABCG family. Eye pigment precursor importer (TC 3.A.1.204) subfamily.</text>
</comment>
<dbReference type="InterPro" id="IPR003593">
    <property type="entry name" value="AAA+_ATPase"/>
</dbReference>
<feature type="domain" description="ABC transporter" evidence="9">
    <location>
        <begin position="19"/>
        <end position="244"/>
    </location>
</feature>
<reference evidence="11" key="1">
    <citation type="submission" date="2017-02" db="UniProtKB">
        <authorList>
            <consortium name="WormBaseParasite"/>
        </authorList>
    </citation>
    <scope>IDENTIFICATION</scope>
</reference>